<dbReference type="AlphaFoldDB" id="A0A378TVZ5"/>
<dbReference type="GeneID" id="83626124"/>
<proteinExistence type="predicted"/>
<keyword evidence="1" id="KW-1133">Transmembrane helix</keyword>
<name>A0A378TVZ5_NEIEL</name>
<reference evidence="2 3" key="1">
    <citation type="submission" date="2018-06" db="EMBL/GenBank/DDBJ databases">
        <authorList>
            <consortium name="Pathogen Informatics"/>
            <person name="Doyle S."/>
        </authorList>
    </citation>
    <scope>NUCLEOTIDE SEQUENCE [LARGE SCALE GENOMIC DNA]</scope>
    <source>
        <strain evidence="2 3">NCTC10660</strain>
    </source>
</reference>
<keyword evidence="1" id="KW-0812">Transmembrane</keyword>
<evidence type="ECO:0000313" key="3">
    <source>
        <dbReference type="Proteomes" id="UP000254927"/>
    </source>
</evidence>
<dbReference type="GeneID" id="93351610"/>
<keyword evidence="1" id="KW-0472">Membrane</keyword>
<organism evidence="2 3">
    <name type="scientific">Neisseria elongata</name>
    <dbReference type="NCBI Taxonomy" id="495"/>
    <lineage>
        <taxon>Bacteria</taxon>
        <taxon>Pseudomonadati</taxon>
        <taxon>Pseudomonadota</taxon>
        <taxon>Betaproteobacteria</taxon>
        <taxon>Neisseriales</taxon>
        <taxon>Neisseriaceae</taxon>
        <taxon>Neisseria</taxon>
    </lineage>
</organism>
<evidence type="ECO:0000256" key="1">
    <source>
        <dbReference type="SAM" id="Phobius"/>
    </source>
</evidence>
<dbReference type="RefSeq" id="WP_016686797.1">
    <property type="nucleotide sequence ID" value="NZ_CP031252.1"/>
</dbReference>
<sequence>MSENMLLNADELMWFFEKEPVISEDESCVIFKLNDGINNFEIAFGYALPYVSIKVFSSIGMICSYYLEQIIEMKIKNDEISEYLYVELKQNNDVSSFSIRIKPHIQINLQSLCS</sequence>
<protein>
    <submittedName>
        <fullName evidence="2">Uncharacterized protein</fullName>
    </submittedName>
</protein>
<dbReference type="CDD" id="cd20698">
    <property type="entry name" value="CdiI_Kp-like"/>
    <property type="match status" value="1"/>
</dbReference>
<accession>A0A378TVZ5</accession>
<dbReference type="Proteomes" id="UP000254927">
    <property type="component" value="Unassembled WGS sequence"/>
</dbReference>
<dbReference type="EMBL" id="UGQW01000002">
    <property type="protein sequence ID" value="STZ67138.1"/>
    <property type="molecule type" value="Genomic_DNA"/>
</dbReference>
<gene>
    <name evidence="2" type="ORF">NCTC10660_00608</name>
</gene>
<evidence type="ECO:0000313" key="2">
    <source>
        <dbReference type="EMBL" id="STZ67138.1"/>
    </source>
</evidence>
<feature type="transmembrane region" description="Helical" evidence="1">
    <location>
        <begin position="47"/>
        <end position="67"/>
    </location>
</feature>